<organism evidence="2 3">
    <name type="scientific">Onchocerca volvulus</name>
    <dbReference type="NCBI Taxonomy" id="6282"/>
    <lineage>
        <taxon>Eukaryota</taxon>
        <taxon>Metazoa</taxon>
        <taxon>Ecdysozoa</taxon>
        <taxon>Nematoda</taxon>
        <taxon>Chromadorea</taxon>
        <taxon>Rhabditida</taxon>
        <taxon>Spirurina</taxon>
        <taxon>Spiruromorpha</taxon>
        <taxon>Filarioidea</taxon>
        <taxon>Onchocercidae</taxon>
        <taxon>Onchocerca</taxon>
    </lineage>
</organism>
<name>A0A8R1TUV2_ONCVO</name>
<proteinExistence type="predicted"/>
<dbReference type="EnsemblMetazoa" id="OVOC5857.1">
    <property type="protein sequence ID" value="OVOC5857.1"/>
    <property type="gene ID" value="WBGene00242666"/>
</dbReference>
<dbReference type="AlphaFoldDB" id="A0A8R1TUV2"/>
<reference evidence="3" key="1">
    <citation type="submission" date="2013-10" db="EMBL/GenBank/DDBJ databases">
        <title>Genome sequencing of Onchocerca volvulus.</title>
        <authorList>
            <person name="Cotton J."/>
            <person name="Tsai J."/>
            <person name="Stanley E."/>
            <person name="Tracey A."/>
            <person name="Holroyd N."/>
            <person name="Lustigman S."/>
            <person name="Berriman M."/>
        </authorList>
    </citation>
    <scope>NUCLEOTIDE SEQUENCE</scope>
</reference>
<evidence type="ECO:0000256" key="1">
    <source>
        <dbReference type="SAM" id="MobiDB-lite"/>
    </source>
</evidence>
<sequence length="86" mass="10098">MQKKIGNIQISDRSKILNNKEQKERNYLVPHNNNKERKKRTIKESQNFTDKQIISHYFITVHTDNQSLPQTTSVSLCMVAVGRKQQ</sequence>
<dbReference type="Proteomes" id="UP000024404">
    <property type="component" value="Unassembled WGS sequence"/>
</dbReference>
<feature type="region of interest" description="Disordered" evidence="1">
    <location>
        <begin position="1"/>
        <end position="22"/>
    </location>
</feature>
<dbReference type="EMBL" id="CMVM020000161">
    <property type="status" value="NOT_ANNOTATED_CDS"/>
    <property type="molecule type" value="Genomic_DNA"/>
</dbReference>
<reference evidence="2" key="2">
    <citation type="submission" date="2022-06" db="UniProtKB">
        <authorList>
            <consortium name="EnsemblMetazoa"/>
        </authorList>
    </citation>
    <scope>IDENTIFICATION</scope>
</reference>
<accession>A0A8R1TUV2</accession>
<evidence type="ECO:0000313" key="2">
    <source>
        <dbReference type="EnsemblMetazoa" id="OVOC5857.1"/>
    </source>
</evidence>
<protein>
    <submittedName>
        <fullName evidence="2">Uncharacterized protein</fullName>
    </submittedName>
</protein>
<feature type="compositionally biased region" description="Basic and acidic residues" evidence="1">
    <location>
        <begin position="12"/>
        <end position="22"/>
    </location>
</feature>
<evidence type="ECO:0000313" key="3">
    <source>
        <dbReference type="Proteomes" id="UP000024404"/>
    </source>
</evidence>
<keyword evidence="3" id="KW-1185">Reference proteome</keyword>